<evidence type="ECO:0000256" key="4">
    <source>
        <dbReference type="ARBA" id="ARBA00022729"/>
    </source>
</evidence>
<dbReference type="Gene3D" id="1.10.101.10">
    <property type="entry name" value="PGBD-like superfamily/PGBD"/>
    <property type="match status" value="1"/>
</dbReference>
<dbReference type="GO" id="GO:0009847">
    <property type="term" value="P:spore germination"/>
    <property type="evidence" value="ECO:0007669"/>
    <property type="project" value="UniProtKB-UniRule"/>
</dbReference>
<dbReference type="InterPro" id="IPR014224">
    <property type="entry name" value="Spore_cortex_SleB"/>
</dbReference>
<evidence type="ECO:0000256" key="7">
    <source>
        <dbReference type="ARBA" id="ARBA00023316"/>
    </source>
</evidence>
<dbReference type="InterPro" id="IPR036365">
    <property type="entry name" value="PGBD-like_sf"/>
</dbReference>
<keyword evidence="7" id="KW-0961">Cell wall biogenesis/degradation</keyword>
<dbReference type="Proteomes" id="UP000601171">
    <property type="component" value="Unassembled WGS sequence"/>
</dbReference>
<accession>A0A926EW20</accession>
<comment type="similarity">
    <text evidence="1">Belongs to the SleB family.</text>
</comment>
<proteinExistence type="inferred from homology"/>
<evidence type="ECO:0000256" key="3">
    <source>
        <dbReference type="ARBA" id="ARBA00022544"/>
    </source>
</evidence>
<dbReference type="GO" id="GO:0030435">
    <property type="term" value="P:sporulation resulting in formation of a cellular spore"/>
    <property type="evidence" value="ECO:0007669"/>
    <property type="project" value="UniProtKB-KW"/>
</dbReference>
<reference evidence="11" key="1">
    <citation type="submission" date="2020-08" db="EMBL/GenBank/DDBJ databases">
        <title>Genome public.</title>
        <authorList>
            <person name="Liu C."/>
            <person name="Sun Q."/>
        </authorList>
    </citation>
    <scope>NUCLEOTIDE SEQUENCE</scope>
    <source>
        <strain evidence="11">BX21</strain>
    </source>
</reference>
<organism evidence="11 12">
    <name type="scientific">Paratissierella segnis</name>
    <dbReference type="NCBI Taxonomy" id="2763679"/>
    <lineage>
        <taxon>Bacteria</taxon>
        <taxon>Bacillati</taxon>
        <taxon>Bacillota</taxon>
        <taxon>Tissierellia</taxon>
        <taxon>Tissierellales</taxon>
        <taxon>Tissierellaceae</taxon>
        <taxon>Paratissierella</taxon>
    </lineage>
</organism>
<dbReference type="InterPro" id="IPR002477">
    <property type="entry name" value="Peptidoglycan-bd-like"/>
</dbReference>
<feature type="domain" description="Peptidoglycan binding-like" evidence="9">
    <location>
        <begin position="12"/>
        <end position="68"/>
    </location>
</feature>
<dbReference type="Pfam" id="PF07486">
    <property type="entry name" value="Hydrolase_2"/>
    <property type="match status" value="1"/>
</dbReference>
<dbReference type="AlphaFoldDB" id="A0A926EW20"/>
<dbReference type="Pfam" id="PF01471">
    <property type="entry name" value="PG_binding_1"/>
    <property type="match status" value="1"/>
</dbReference>
<protein>
    <recommendedName>
        <fullName evidence="2 8">Spore cortex-lytic enzyme</fullName>
    </recommendedName>
</protein>
<feature type="domain" description="Cell wall hydrolase SleB" evidence="10">
    <location>
        <begin position="101"/>
        <end position="198"/>
    </location>
</feature>
<evidence type="ECO:0000259" key="10">
    <source>
        <dbReference type="Pfam" id="PF07486"/>
    </source>
</evidence>
<keyword evidence="6" id="KW-0749">Sporulation</keyword>
<name>A0A926EW20_9FIRM</name>
<dbReference type="EMBL" id="JACRTG010000023">
    <property type="protein sequence ID" value="MBC8588572.1"/>
    <property type="molecule type" value="Genomic_DNA"/>
</dbReference>
<evidence type="ECO:0000256" key="8">
    <source>
        <dbReference type="NCBIfam" id="TIGR02869"/>
    </source>
</evidence>
<evidence type="ECO:0000256" key="1">
    <source>
        <dbReference type="ARBA" id="ARBA00007010"/>
    </source>
</evidence>
<dbReference type="GO" id="GO:0071555">
    <property type="term" value="P:cell wall organization"/>
    <property type="evidence" value="ECO:0007669"/>
    <property type="project" value="UniProtKB-KW"/>
</dbReference>
<dbReference type="Gene3D" id="6.20.240.60">
    <property type="match status" value="1"/>
</dbReference>
<dbReference type="InterPro" id="IPR036366">
    <property type="entry name" value="PGBDSf"/>
</dbReference>
<evidence type="ECO:0000259" key="9">
    <source>
        <dbReference type="Pfam" id="PF01471"/>
    </source>
</evidence>
<dbReference type="NCBIfam" id="TIGR02869">
    <property type="entry name" value="spore_SleB"/>
    <property type="match status" value="1"/>
</dbReference>
<keyword evidence="4" id="KW-0732">Signal</keyword>
<keyword evidence="5" id="KW-0378">Hydrolase</keyword>
<sequence length="200" mass="21882">MFMAIPLYWGSQGNEVRTVQDKLLRWGYYDGYVDGIFGARTYRAVRRFQERNGLNVDGVVGTSTAQALGMASAASGSSTQGINRAGDEYLLARAIHGEARGEPYVGKVAVGAVVLNRVKAPQFPNTIAGVIYQPLAFTAVADGQINLTPNKDSLNAARDALNGWDPTYGCLYYWNPATATSKWIWSRKVTLKIGKHWFGI</sequence>
<evidence type="ECO:0000313" key="11">
    <source>
        <dbReference type="EMBL" id="MBC8588572.1"/>
    </source>
</evidence>
<evidence type="ECO:0000256" key="6">
    <source>
        <dbReference type="ARBA" id="ARBA00022969"/>
    </source>
</evidence>
<gene>
    <name evidence="11" type="primary">sleB</name>
    <name evidence="11" type="ORF">H8707_10055</name>
</gene>
<dbReference type="Gene3D" id="1.10.10.2520">
    <property type="entry name" value="Cell wall hydrolase SleB, domain 1"/>
    <property type="match status" value="1"/>
</dbReference>
<evidence type="ECO:0000256" key="5">
    <source>
        <dbReference type="ARBA" id="ARBA00022801"/>
    </source>
</evidence>
<dbReference type="InterPro" id="IPR042047">
    <property type="entry name" value="SleB_dom1"/>
</dbReference>
<dbReference type="SUPFAM" id="SSF47090">
    <property type="entry name" value="PGBD-like"/>
    <property type="match status" value="1"/>
</dbReference>
<keyword evidence="3" id="KW-0309">Germination</keyword>
<evidence type="ECO:0000256" key="2">
    <source>
        <dbReference type="ARBA" id="ARBA00018364"/>
    </source>
</evidence>
<evidence type="ECO:0000313" key="12">
    <source>
        <dbReference type="Proteomes" id="UP000601171"/>
    </source>
</evidence>
<keyword evidence="12" id="KW-1185">Reference proteome</keyword>
<comment type="caution">
    <text evidence="11">The sequence shown here is derived from an EMBL/GenBank/DDBJ whole genome shotgun (WGS) entry which is preliminary data.</text>
</comment>
<dbReference type="InterPro" id="IPR011105">
    <property type="entry name" value="Cell_wall_hydrolase_SleB"/>
</dbReference>
<dbReference type="GO" id="GO:0016787">
    <property type="term" value="F:hydrolase activity"/>
    <property type="evidence" value="ECO:0007669"/>
    <property type="project" value="UniProtKB-KW"/>
</dbReference>